<feature type="domain" description="Fe/B12 periplasmic-binding" evidence="1">
    <location>
        <begin position="1"/>
        <end position="139"/>
    </location>
</feature>
<dbReference type="Pfam" id="PF01497">
    <property type="entry name" value="Peripla_BP_2"/>
    <property type="match status" value="1"/>
</dbReference>
<dbReference type="AlphaFoldDB" id="A0A133VJF6"/>
<dbReference type="Proteomes" id="UP000070404">
    <property type="component" value="Unassembled WGS sequence"/>
</dbReference>
<dbReference type="InterPro" id="IPR050902">
    <property type="entry name" value="ABC_Transporter_SBP"/>
</dbReference>
<dbReference type="EMBL" id="LHYF01000034">
    <property type="protein sequence ID" value="KXB06560.1"/>
    <property type="molecule type" value="Genomic_DNA"/>
</dbReference>
<dbReference type="PANTHER" id="PTHR30535:SF34">
    <property type="entry name" value="MOLYBDATE-BINDING PROTEIN MOLA"/>
    <property type="match status" value="1"/>
</dbReference>
<evidence type="ECO:0000313" key="3">
    <source>
        <dbReference type="Proteomes" id="UP000070404"/>
    </source>
</evidence>
<dbReference type="SUPFAM" id="SSF53807">
    <property type="entry name" value="Helical backbone' metal receptor"/>
    <property type="match status" value="1"/>
</dbReference>
<evidence type="ECO:0000313" key="2">
    <source>
        <dbReference type="EMBL" id="KXB06560.1"/>
    </source>
</evidence>
<gene>
    <name evidence="2" type="ORF">AKJ52_02050</name>
</gene>
<dbReference type="InterPro" id="IPR002491">
    <property type="entry name" value="ABC_transptr_periplasmic_BD"/>
</dbReference>
<protein>
    <recommendedName>
        <fullName evidence="1">Fe/B12 periplasmic-binding domain-containing protein</fullName>
    </recommendedName>
</protein>
<organism evidence="2 3">
    <name type="scientific">candidate division MSBL1 archaeon SCGC-AAA382C18</name>
    <dbReference type="NCBI Taxonomy" id="1698281"/>
    <lineage>
        <taxon>Archaea</taxon>
        <taxon>Methanobacteriati</taxon>
        <taxon>Methanobacteriota</taxon>
        <taxon>candidate division MSBL1</taxon>
    </lineage>
</organism>
<evidence type="ECO:0000259" key="1">
    <source>
        <dbReference type="PROSITE" id="PS50983"/>
    </source>
</evidence>
<feature type="non-terminal residue" evidence="2">
    <location>
        <position position="1"/>
    </location>
</feature>
<comment type="caution">
    <text evidence="2">The sequence shown here is derived from an EMBL/GenBank/DDBJ whole genome shotgun (WGS) entry which is preliminary data.</text>
</comment>
<keyword evidence="3" id="KW-1185">Reference proteome</keyword>
<sequence>KMNSIVEKTNDIPSEEKPKVFYEVGTDPIYTVGPGTFIQEIIKLSGGVNAAENIKRKYSSMTAEDVIKMDPEVFVIAVHGSELPLSTVDSIKDRFKGIDAVKNDRIYKLSSQEINMFHRAGPRLIKALERMTEILHPGLDVNS</sequence>
<dbReference type="Gene3D" id="3.40.50.1980">
    <property type="entry name" value="Nitrogenase molybdenum iron protein domain"/>
    <property type="match status" value="1"/>
</dbReference>
<accession>A0A133VJF6</accession>
<name>A0A133VJF6_9EURY</name>
<proteinExistence type="predicted"/>
<reference evidence="2 3" key="1">
    <citation type="journal article" date="2016" name="Sci. Rep.">
        <title>Metabolic traits of an uncultured archaeal lineage -MSBL1- from brine pools of the Red Sea.</title>
        <authorList>
            <person name="Mwirichia R."/>
            <person name="Alam I."/>
            <person name="Rashid M."/>
            <person name="Vinu M."/>
            <person name="Ba-Alawi W."/>
            <person name="Anthony Kamau A."/>
            <person name="Kamanda Ngugi D."/>
            <person name="Goker M."/>
            <person name="Klenk H.P."/>
            <person name="Bajic V."/>
            <person name="Stingl U."/>
        </authorList>
    </citation>
    <scope>NUCLEOTIDE SEQUENCE [LARGE SCALE GENOMIC DNA]</scope>
    <source>
        <strain evidence="2">SCGC-AAA382C18</strain>
    </source>
</reference>
<dbReference type="PROSITE" id="PS50983">
    <property type="entry name" value="FE_B12_PBP"/>
    <property type="match status" value="1"/>
</dbReference>
<dbReference type="PANTHER" id="PTHR30535">
    <property type="entry name" value="VITAMIN B12-BINDING PROTEIN"/>
    <property type="match status" value="1"/>
</dbReference>